<dbReference type="PANTHER" id="PTHR48090:SF7">
    <property type="entry name" value="RFBJ PROTEIN"/>
    <property type="match status" value="1"/>
</dbReference>
<comment type="similarity">
    <text evidence="1">Belongs to the glycosyltransferase 2 family.</text>
</comment>
<evidence type="ECO:0000313" key="4">
    <source>
        <dbReference type="Proteomes" id="UP000035763"/>
    </source>
</evidence>
<keyword evidence="4" id="KW-1185">Reference proteome</keyword>
<accession>W6K4S0</accession>
<gene>
    <name evidence="3" type="ORF">BN11_750009</name>
</gene>
<dbReference type="EMBL" id="CAJA01000502">
    <property type="protein sequence ID" value="CCH75499.1"/>
    <property type="molecule type" value="Genomic_DNA"/>
</dbReference>
<dbReference type="Proteomes" id="UP000035763">
    <property type="component" value="Unassembled WGS sequence"/>
</dbReference>
<name>W6K4S0_9MICO</name>
<sequence>MSQPTSPGRAPEGVVVIIPALHPEPGFAGFAAQLAASFTEVLVVDDGSGADYADIFARIAHAPGCRVLTHTVNRGKGAALKTAYADLLGRRPARVIVTADCDGQHTAEGIAAVAAAVQAAGPEQVLVLGVRRFSGPGIPFFSRLGNGFTTGVIRMRYGQRLPDTQTGLRGFPLALAEPMSRVEGERFEYEMSVLIWALAQHIPILEVPIATVYHDAKNSQSHFRPLRDSLMIYRTILRQARSRK</sequence>
<organism evidence="3 4">
    <name type="scientific">Nostocoides australiense Ben110</name>
    <dbReference type="NCBI Taxonomy" id="1193182"/>
    <lineage>
        <taxon>Bacteria</taxon>
        <taxon>Bacillati</taxon>
        <taxon>Actinomycetota</taxon>
        <taxon>Actinomycetes</taxon>
        <taxon>Micrococcales</taxon>
        <taxon>Intrasporangiaceae</taxon>
        <taxon>Nostocoides</taxon>
    </lineage>
</organism>
<proteinExistence type="inferred from homology"/>
<dbReference type="AlphaFoldDB" id="W6K4S0"/>
<evidence type="ECO:0000259" key="2">
    <source>
        <dbReference type="Pfam" id="PF00535"/>
    </source>
</evidence>
<dbReference type="RefSeq" id="WP_048696040.1">
    <property type="nucleotide sequence ID" value="NZ_HG764815.1"/>
</dbReference>
<reference evidence="3 4" key="1">
    <citation type="journal article" date="2013" name="ISME J.">
        <title>A metabolic model for members of the genus Tetrasphaera involved in enhanced biological phosphorus removal.</title>
        <authorList>
            <person name="Kristiansen R."/>
            <person name="Nguyen H.T.T."/>
            <person name="Saunders A.M."/>
            <person name="Nielsen J.L."/>
            <person name="Wimmer R."/>
            <person name="Le V.Q."/>
            <person name="McIlroy S.J."/>
            <person name="Petrovski S."/>
            <person name="Seviour R.J."/>
            <person name="Calteau A."/>
            <person name="Nielsen K.L."/>
            <person name="Nielsen P.H."/>
        </authorList>
    </citation>
    <scope>NUCLEOTIDE SEQUENCE [LARGE SCALE GENOMIC DNA]</scope>
    <source>
        <strain evidence="3 4">Ben110</strain>
    </source>
</reference>
<feature type="domain" description="Glycosyltransferase 2-like" evidence="2">
    <location>
        <begin position="16"/>
        <end position="140"/>
    </location>
</feature>
<dbReference type="Pfam" id="PF00535">
    <property type="entry name" value="Glycos_transf_2"/>
    <property type="match status" value="1"/>
</dbReference>
<dbReference type="STRING" id="1193182.BN11_750009"/>
<evidence type="ECO:0000313" key="3">
    <source>
        <dbReference type="EMBL" id="CCH75499.1"/>
    </source>
</evidence>
<dbReference type="InterPro" id="IPR029044">
    <property type="entry name" value="Nucleotide-diphossugar_trans"/>
</dbReference>
<dbReference type="PANTHER" id="PTHR48090">
    <property type="entry name" value="UNDECAPRENYL-PHOSPHATE 4-DEOXY-4-FORMAMIDO-L-ARABINOSE TRANSFERASE-RELATED"/>
    <property type="match status" value="1"/>
</dbReference>
<comment type="caution">
    <text evidence="3">The sequence shown here is derived from an EMBL/GenBank/DDBJ whole genome shotgun (WGS) entry which is preliminary data.</text>
</comment>
<dbReference type="Gene3D" id="3.90.550.10">
    <property type="entry name" value="Spore Coat Polysaccharide Biosynthesis Protein SpsA, Chain A"/>
    <property type="match status" value="1"/>
</dbReference>
<evidence type="ECO:0000256" key="1">
    <source>
        <dbReference type="ARBA" id="ARBA00006739"/>
    </source>
</evidence>
<dbReference type="SUPFAM" id="SSF53448">
    <property type="entry name" value="Nucleotide-diphospho-sugar transferases"/>
    <property type="match status" value="1"/>
</dbReference>
<dbReference type="InterPro" id="IPR001173">
    <property type="entry name" value="Glyco_trans_2-like"/>
</dbReference>
<protein>
    <recommendedName>
        <fullName evidence="2">Glycosyltransferase 2-like domain-containing protein</fullName>
    </recommendedName>
</protein>
<dbReference type="CDD" id="cd04179">
    <property type="entry name" value="DPM_DPG-synthase_like"/>
    <property type="match status" value="1"/>
</dbReference>
<dbReference type="InterPro" id="IPR050256">
    <property type="entry name" value="Glycosyltransferase_2"/>
</dbReference>